<accession>A0A830BK86</accession>
<dbReference type="GO" id="GO:0005576">
    <property type="term" value="C:extracellular region"/>
    <property type="evidence" value="ECO:0007669"/>
    <property type="project" value="UniProtKB-SubCell"/>
</dbReference>
<evidence type="ECO:0000256" key="2">
    <source>
        <dbReference type="ARBA" id="ARBA00005581"/>
    </source>
</evidence>
<gene>
    <name evidence="7" type="ORF">PHJA_000804000</name>
</gene>
<dbReference type="GO" id="GO:0060320">
    <property type="term" value="P:rejection of self pollen"/>
    <property type="evidence" value="ECO:0007669"/>
    <property type="project" value="UniProtKB-KW"/>
</dbReference>
<dbReference type="PANTHER" id="PTHR31232">
    <property type="match status" value="1"/>
</dbReference>
<keyword evidence="4 6" id="KW-0964">Secreted</keyword>
<evidence type="ECO:0000256" key="4">
    <source>
        <dbReference type="ARBA" id="ARBA00022525"/>
    </source>
</evidence>
<dbReference type="PANTHER" id="PTHR31232:SF42">
    <property type="entry name" value="S-PROTEIN HOMOLOG"/>
    <property type="match status" value="1"/>
</dbReference>
<dbReference type="EMBL" id="BMAC01000128">
    <property type="protein sequence ID" value="GFP86602.1"/>
    <property type="molecule type" value="Genomic_DNA"/>
</dbReference>
<evidence type="ECO:0000256" key="5">
    <source>
        <dbReference type="ARBA" id="ARBA00022729"/>
    </source>
</evidence>
<evidence type="ECO:0000256" key="1">
    <source>
        <dbReference type="ARBA" id="ARBA00004613"/>
    </source>
</evidence>
<dbReference type="Pfam" id="PF05938">
    <property type="entry name" value="Self-incomp_S1"/>
    <property type="match status" value="1"/>
</dbReference>
<organism evidence="7 8">
    <name type="scientific">Phtheirospermum japonicum</name>
    <dbReference type="NCBI Taxonomy" id="374723"/>
    <lineage>
        <taxon>Eukaryota</taxon>
        <taxon>Viridiplantae</taxon>
        <taxon>Streptophyta</taxon>
        <taxon>Embryophyta</taxon>
        <taxon>Tracheophyta</taxon>
        <taxon>Spermatophyta</taxon>
        <taxon>Magnoliopsida</taxon>
        <taxon>eudicotyledons</taxon>
        <taxon>Gunneridae</taxon>
        <taxon>Pentapetalae</taxon>
        <taxon>asterids</taxon>
        <taxon>lamiids</taxon>
        <taxon>Lamiales</taxon>
        <taxon>Orobanchaceae</taxon>
        <taxon>Orobanchaceae incertae sedis</taxon>
        <taxon>Phtheirospermum</taxon>
    </lineage>
</organism>
<evidence type="ECO:0000256" key="6">
    <source>
        <dbReference type="RuleBase" id="RU367044"/>
    </source>
</evidence>
<evidence type="ECO:0000313" key="7">
    <source>
        <dbReference type="EMBL" id="GFP86602.1"/>
    </source>
</evidence>
<name>A0A830BK86_9LAMI</name>
<dbReference type="Proteomes" id="UP000653305">
    <property type="component" value="Unassembled WGS sequence"/>
</dbReference>
<keyword evidence="3 6" id="KW-0713">Self-incompatibility</keyword>
<dbReference type="OrthoDB" id="883183at2759"/>
<keyword evidence="8" id="KW-1185">Reference proteome</keyword>
<keyword evidence="5" id="KW-0732">Signal</keyword>
<comment type="similarity">
    <text evidence="2 6">Belongs to the plant self-incompatibility (S1) protein family.</text>
</comment>
<sequence length="128" mass="14744">MLVSSEGLDTFKKVRVLLQNSVPKNHNITIHCWSSEDDLGTHKLSYNAIFSWHFRVNFWLSTKFVCDFTTVYGSGNYGVYDSPRAGICHKYCFWRVTKDGPCLIVNNEPDYTYCQDWKHPATNALAPN</sequence>
<proteinExistence type="inferred from homology"/>
<comment type="subcellular location">
    <subcellularLocation>
        <location evidence="1 6">Secreted</location>
    </subcellularLocation>
</comment>
<evidence type="ECO:0000313" key="8">
    <source>
        <dbReference type="Proteomes" id="UP000653305"/>
    </source>
</evidence>
<dbReference type="InterPro" id="IPR010264">
    <property type="entry name" value="Self-incomp_S1"/>
</dbReference>
<dbReference type="AlphaFoldDB" id="A0A830BK86"/>
<comment type="caution">
    <text evidence="7">The sequence shown here is derived from an EMBL/GenBank/DDBJ whole genome shotgun (WGS) entry which is preliminary data.</text>
</comment>
<protein>
    <recommendedName>
        <fullName evidence="6">S-protein homolog</fullName>
    </recommendedName>
</protein>
<evidence type="ECO:0000256" key="3">
    <source>
        <dbReference type="ARBA" id="ARBA00022471"/>
    </source>
</evidence>
<reference evidence="7" key="1">
    <citation type="submission" date="2020-07" db="EMBL/GenBank/DDBJ databases">
        <title>Ethylene signaling mediates host invasion by parasitic plants.</title>
        <authorList>
            <person name="Yoshida S."/>
        </authorList>
    </citation>
    <scope>NUCLEOTIDE SEQUENCE</scope>
    <source>
        <strain evidence="7">Okayama</strain>
    </source>
</reference>